<evidence type="ECO:0000313" key="1">
    <source>
        <dbReference type="EMBL" id="TWT40043.1"/>
    </source>
</evidence>
<name>A0A5C5VPT4_9BACT</name>
<protein>
    <submittedName>
        <fullName evidence="1">Uncharacterized protein</fullName>
    </submittedName>
</protein>
<accession>A0A5C5VPT4</accession>
<reference evidence="1 2" key="1">
    <citation type="submission" date="2019-02" db="EMBL/GenBank/DDBJ databases">
        <title>Deep-cultivation of Planctomycetes and their phenomic and genomic characterization uncovers novel biology.</title>
        <authorList>
            <person name="Wiegand S."/>
            <person name="Jogler M."/>
            <person name="Boedeker C."/>
            <person name="Pinto D."/>
            <person name="Vollmers J."/>
            <person name="Rivas-Marin E."/>
            <person name="Kohn T."/>
            <person name="Peeters S.H."/>
            <person name="Heuer A."/>
            <person name="Rast P."/>
            <person name="Oberbeckmann S."/>
            <person name="Bunk B."/>
            <person name="Jeske O."/>
            <person name="Meyerdierks A."/>
            <person name="Storesund J.E."/>
            <person name="Kallscheuer N."/>
            <person name="Luecker S."/>
            <person name="Lage O.M."/>
            <person name="Pohl T."/>
            <person name="Merkel B.J."/>
            <person name="Hornburger P."/>
            <person name="Mueller R.-W."/>
            <person name="Bruemmer F."/>
            <person name="Labrenz M."/>
            <person name="Spormann A.M."/>
            <person name="Op Den Camp H."/>
            <person name="Overmann J."/>
            <person name="Amann R."/>
            <person name="Jetten M.S.M."/>
            <person name="Mascher T."/>
            <person name="Medema M.H."/>
            <person name="Devos D.P."/>
            <person name="Kaster A.-K."/>
            <person name="Ovreas L."/>
            <person name="Rohde M."/>
            <person name="Galperin M.Y."/>
            <person name="Jogler C."/>
        </authorList>
    </citation>
    <scope>NUCLEOTIDE SEQUENCE [LARGE SCALE GENOMIC DNA]</scope>
    <source>
        <strain evidence="1 2">Pla111</strain>
    </source>
</reference>
<keyword evidence="2" id="KW-1185">Reference proteome</keyword>
<proteinExistence type="predicted"/>
<dbReference type="AlphaFoldDB" id="A0A5C5VPT4"/>
<evidence type="ECO:0000313" key="2">
    <source>
        <dbReference type="Proteomes" id="UP000318995"/>
    </source>
</evidence>
<sequence>MGGSVLHLTRFVEADPVMMAAPGLVALALPGSVYDLSLADRVYVAHRWGDELVRCERARDAAGMLGAAWRMIGRSRGREIPAHVIRGRLSNVVCTVDIYTLAPLGITLPNNSIYMLGEYLLTNPPTRDWKRIVDSALG</sequence>
<dbReference type="Proteomes" id="UP000318995">
    <property type="component" value="Unassembled WGS sequence"/>
</dbReference>
<comment type="caution">
    <text evidence="1">The sequence shown here is derived from an EMBL/GenBank/DDBJ whole genome shotgun (WGS) entry which is preliminary data.</text>
</comment>
<organism evidence="1 2">
    <name type="scientific">Botrimarina hoheduenensis</name>
    <dbReference type="NCBI Taxonomy" id="2528000"/>
    <lineage>
        <taxon>Bacteria</taxon>
        <taxon>Pseudomonadati</taxon>
        <taxon>Planctomycetota</taxon>
        <taxon>Planctomycetia</taxon>
        <taxon>Pirellulales</taxon>
        <taxon>Lacipirellulaceae</taxon>
        <taxon>Botrimarina</taxon>
    </lineage>
</organism>
<dbReference type="EMBL" id="SJPH01000017">
    <property type="protein sequence ID" value="TWT40043.1"/>
    <property type="molecule type" value="Genomic_DNA"/>
</dbReference>
<gene>
    <name evidence="1" type="ORF">Pla111_34710</name>
</gene>